<dbReference type="STRING" id="151549.A0A4C1SSX2"/>
<evidence type="ECO:0000256" key="4">
    <source>
        <dbReference type="ARBA" id="ARBA00023002"/>
    </source>
</evidence>
<proteinExistence type="predicted"/>
<dbReference type="InterPro" id="IPR049315">
    <property type="entry name" value="GDC-P_N"/>
</dbReference>
<dbReference type="GO" id="GO:0004375">
    <property type="term" value="F:glycine dehydrogenase (decarboxylating) activity"/>
    <property type="evidence" value="ECO:0007669"/>
    <property type="project" value="UniProtKB-EC"/>
</dbReference>
<dbReference type="InterPro" id="IPR015421">
    <property type="entry name" value="PyrdxlP-dep_Trfase_major"/>
</dbReference>
<keyword evidence="4" id="KW-0560">Oxidoreductase</keyword>
<reference evidence="9 10" key="1">
    <citation type="journal article" date="2019" name="Commun. Biol.">
        <title>The bagworm genome reveals a unique fibroin gene that provides high tensile strength.</title>
        <authorList>
            <person name="Kono N."/>
            <person name="Nakamura H."/>
            <person name="Ohtoshi R."/>
            <person name="Tomita M."/>
            <person name="Numata K."/>
            <person name="Arakawa K."/>
        </authorList>
    </citation>
    <scope>NUCLEOTIDE SEQUENCE [LARGE SCALE GENOMIC DNA]</scope>
</reference>
<evidence type="ECO:0000313" key="9">
    <source>
        <dbReference type="EMBL" id="GBP04358.1"/>
    </source>
</evidence>
<feature type="region of interest" description="Disordered" evidence="6">
    <location>
        <begin position="1"/>
        <end position="20"/>
    </location>
</feature>
<comment type="caution">
    <text evidence="9">The sequence shown here is derived from an EMBL/GenBank/DDBJ whole genome shotgun (WGS) entry which is preliminary data.</text>
</comment>
<accession>A0A4C1SSX2</accession>
<dbReference type="InterPro" id="IPR015424">
    <property type="entry name" value="PyrdxlP-dep_Trfase"/>
</dbReference>
<feature type="domain" description="Glycine cleavage system P-protein N-terminal" evidence="7">
    <location>
        <begin position="33"/>
        <end position="458"/>
    </location>
</feature>
<dbReference type="FunFam" id="3.90.1150.10:FF:000007">
    <property type="entry name" value="Glycine dehydrogenase (decarboxylating), mitochondrial"/>
    <property type="match status" value="1"/>
</dbReference>
<evidence type="ECO:0000259" key="7">
    <source>
        <dbReference type="Pfam" id="PF02347"/>
    </source>
</evidence>
<dbReference type="InterPro" id="IPR015422">
    <property type="entry name" value="PyrdxlP-dep_Trfase_small"/>
</dbReference>
<dbReference type="GO" id="GO:0016594">
    <property type="term" value="F:glycine binding"/>
    <property type="evidence" value="ECO:0007669"/>
    <property type="project" value="TreeGrafter"/>
</dbReference>
<dbReference type="FunFam" id="3.40.640.10:FF:000005">
    <property type="entry name" value="Glycine dehydrogenase (decarboxylating), mitochondrial"/>
    <property type="match status" value="1"/>
</dbReference>
<dbReference type="EMBL" id="BGZK01000013">
    <property type="protein sequence ID" value="GBP04358.1"/>
    <property type="molecule type" value="Genomic_DNA"/>
</dbReference>
<protein>
    <recommendedName>
        <fullName evidence="2">glycine dehydrogenase (aminomethyl-transferring)</fullName>
        <ecNumber evidence="2">1.4.4.2</ecNumber>
    </recommendedName>
</protein>
<dbReference type="PANTHER" id="PTHR11773:SF1">
    <property type="entry name" value="GLYCINE DEHYDROGENASE (DECARBOXYLATING), MITOCHONDRIAL"/>
    <property type="match status" value="1"/>
</dbReference>
<evidence type="ECO:0000256" key="5">
    <source>
        <dbReference type="ARBA" id="ARBA00049026"/>
    </source>
</evidence>
<dbReference type="PANTHER" id="PTHR11773">
    <property type="entry name" value="GLYCINE DEHYDROGENASE, DECARBOXYLATING"/>
    <property type="match status" value="1"/>
</dbReference>
<evidence type="ECO:0000256" key="1">
    <source>
        <dbReference type="ARBA" id="ARBA00001933"/>
    </source>
</evidence>
<dbReference type="GO" id="GO:0005739">
    <property type="term" value="C:mitochondrion"/>
    <property type="evidence" value="ECO:0007669"/>
    <property type="project" value="TreeGrafter"/>
</dbReference>
<evidence type="ECO:0000256" key="6">
    <source>
        <dbReference type="SAM" id="MobiDB-lite"/>
    </source>
</evidence>
<dbReference type="Gene3D" id="3.90.1150.10">
    <property type="entry name" value="Aspartate Aminotransferase, domain 1"/>
    <property type="match status" value="2"/>
</dbReference>
<keyword evidence="3" id="KW-0663">Pyridoxal phosphate</keyword>
<dbReference type="GO" id="GO:0005960">
    <property type="term" value="C:glycine cleavage complex"/>
    <property type="evidence" value="ECO:0007669"/>
    <property type="project" value="TreeGrafter"/>
</dbReference>
<dbReference type="GO" id="GO:0030170">
    <property type="term" value="F:pyridoxal phosphate binding"/>
    <property type="evidence" value="ECO:0007669"/>
    <property type="project" value="TreeGrafter"/>
</dbReference>
<name>A0A4C1SSX2_EUMVA</name>
<dbReference type="SUPFAM" id="SSF53383">
    <property type="entry name" value="PLP-dependent transferases"/>
    <property type="match status" value="2"/>
</dbReference>
<dbReference type="CDD" id="cd00613">
    <property type="entry name" value="GDC-P"/>
    <property type="match status" value="1"/>
</dbReference>
<dbReference type="EC" id="1.4.4.2" evidence="2"/>
<dbReference type="GO" id="GO:0019464">
    <property type="term" value="P:glycine decarboxylation via glycine cleavage system"/>
    <property type="evidence" value="ECO:0007669"/>
    <property type="project" value="TreeGrafter"/>
</dbReference>
<dbReference type="InterPro" id="IPR049316">
    <property type="entry name" value="GDC-P_C"/>
</dbReference>
<evidence type="ECO:0000259" key="8">
    <source>
        <dbReference type="Pfam" id="PF21478"/>
    </source>
</evidence>
<sequence length="1042" mass="115821">MPKTYFTSAGAKGQDKSAGTDHFFPARVDFPSRHIGPRDQDVVTMLDFLGYKSLDELTNDAVPKQIQFRALLNIEEPMSEYELIKRVQKIAESNQIWRSYIGMGYHNCCVPHTIMRNLFENPGWTTQYTPYQPEIAQGRLESLLNYQTMVSDMTGLDVANASLLDEGTAAAEALSLCHRHNKRTEFVVSERLHPQTLAVVRTRLDALGLRVRVLRDVRTADFAQRDISAVLLQCPDTRGAIYDYTALAAAAHEHGTLVVVATDLLALALLRPPAECGAALAVGTSQRLGVPLGYGGPHAGFFAAEHALVRLMPGRMVGVTRDATGRDAYRLALQTREQHIRRDKATSNICTAQALLANMSAMFAVYHGPQGLRDIATRVHLATLVLDYGIRDRGHKQSNDVFFDTLHVIPVSEHDGNAIKARAQQKKINLRYYDDGAVGVALDETTTMEDVDDLLWIFDCKNVNDVIANGDVNARSLLKGVFKRTSPYLTHPVFNTHHSETRLVRYMKRLENKDVSLVHSMIPLGSCTMKLNSTTEMMPCTFPHFTEIHPFAPLDQCEGYHMLFEELANDLCAITGYDRVSFQPNRQTSKHCFFHQDNASAYRSTAAMAAVRDVGFEILEHPPYSLYLSSCDFYLFLRLKEYLKGQRSGAQGEYAGLRTIKRYHEFRGDTGRNICLIPVSAHGTNPASAHMAGMLVKAIRVTPNGDIDMAHLKDMVEEHSDKLSCLMLTYPSTFGVFEERAADVCALVHQHGGQVYLDGANMNAQVGLCRPGDYGSDVSHLNLHKTFCIPHGGGGPGMGPIGVKAHLAPFLPSHPVVDPLADLGDAAHSFGSVSAAPFGSSAILPISWAYIKMMGPKGLRRATQVAILNANYMAKRLEGHYKTLYRGERDLVAHEFIIDVRDLKKTANIEPGDIAKRLMDFGFHAPTMSWPVAGTLMIEPTESEDLQELDRFCEALIAIRREVKDIEDGLIDKRMNPLKMAPHTQAEVISEDWNRPYTREQAAFPAPFVKGDNKIWPTVGRIDDMYGDKHLVCTCPPVLDDF</sequence>
<feature type="domain" description="Glycine dehydrogenase C-terminal" evidence="8">
    <location>
        <begin position="862"/>
        <end position="983"/>
    </location>
</feature>
<evidence type="ECO:0000256" key="3">
    <source>
        <dbReference type="ARBA" id="ARBA00022898"/>
    </source>
</evidence>
<dbReference type="OrthoDB" id="6537869at2759"/>
<evidence type="ECO:0000256" key="2">
    <source>
        <dbReference type="ARBA" id="ARBA00012134"/>
    </source>
</evidence>
<gene>
    <name evidence="9" type="primary">Gldc</name>
    <name evidence="9" type="ORF">EVAR_6555_1</name>
</gene>
<dbReference type="Proteomes" id="UP000299102">
    <property type="component" value="Unassembled WGS sequence"/>
</dbReference>
<comment type="cofactor">
    <cofactor evidence="1">
        <name>pyridoxal 5'-phosphate</name>
        <dbReference type="ChEBI" id="CHEBI:597326"/>
    </cofactor>
</comment>
<dbReference type="Gene3D" id="3.40.640.10">
    <property type="entry name" value="Type I PLP-dependent aspartate aminotransferase-like (Major domain)"/>
    <property type="match status" value="3"/>
</dbReference>
<evidence type="ECO:0000313" key="10">
    <source>
        <dbReference type="Proteomes" id="UP000299102"/>
    </source>
</evidence>
<dbReference type="Pfam" id="PF21478">
    <property type="entry name" value="GcvP2_C"/>
    <property type="match status" value="1"/>
</dbReference>
<comment type="catalytic activity">
    <reaction evidence="5">
        <text>N(6)-[(R)-lipoyl]-L-lysyl-[glycine-cleavage complex H protein] + glycine + H(+) = N(6)-[(R)-S(8)-aminomethyldihydrolipoyl]-L-lysyl-[glycine-cleavage complex H protein] + CO2</text>
        <dbReference type="Rhea" id="RHEA:24304"/>
        <dbReference type="Rhea" id="RHEA-COMP:10494"/>
        <dbReference type="Rhea" id="RHEA-COMP:10495"/>
        <dbReference type="ChEBI" id="CHEBI:15378"/>
        <dbReference type="ChEBI" id="CHEBI:16526"/>
        <dbReference type="ChEBI" id="CHEBI:57305"/>
        <dbReference type="ChEBI" id="CHEBI:83099"/>
        <dbReference type="ChEBI" id="CHEBI:83143"/>
        <dbReference type="EC" id="1.4.4.2"/>
    </reaction>
</comment>
<keyword evidence="10" id="KW-1185">Reference proteome</keyword>
<dbReference type="InterPro" id="IPR020581">
    <property type="entry name" value="GDC_P"/>
</dbReference>
<dbReference type="AlphaFoldDB" id="A0A4C1SSX2"/>
<dbReference type="Pfam" id="PF02347">
    <property type="entry name" value="GDC-P"/>
    <property type="match status" value="1"/>
</dbReference>
<dbReference type="FunFam" id="3.40.640.10:FF:000224">
    <property type="entry name" value="Probable glycine dehydrogenase (decarboxylating) subunit 2"/>
    <property type="match status" value="1"/>
</dbReference>
<organism evidence="9 10">
    <name type="scientific">Eumeta variegata</name>
    <name type="common">Bagworm moth</name>
    <name type="synonym">Eumeta japonica</name>
    <dbReference type="NCBI Taxonomy" id="151549"/>
    <lineage>
        <taxon>Eukaryota</taxon>
        <taxon>Metazoa</taxon>
        <taxon>Ecdysozoa</taxon>
        <taxon>Arthropoda</taxon>
        <taxon>Hexapoda</taxon>
        <taxon>Insecta</taxon>
        <taxon>Pterygota</taxon>
        <taxon>Neoptera</taxon>
        <taxon>Endopterygota</taxon>
        <taxon>Lepidoptera</taxon>
        <taxon>Glossata</taxon>
        <taxon>Ditrysia</taxon>
        <taxon>Tineoidea</taxon>
        <taxon>Psychidae</taxon>
        <taxon>Oiketicinae</taxon>
        <taxon>Eumeta</taxon>
    </lineage>
</organism>